<keyword evidence="2" id="KW-1185">Reference proteome</keyword>
<evidence type="ECO:0000313" key="2">
    <source>
        <dbReference type="Proteomes" id="UP000290287"/>
    </source>
</evidence>
<organism evidence="1 2">
    <name type="scientific">Veronia nyctiphanis</name>
    <dbReference type="NCBI Taxonomy" id="1278244"/>
    <lineage>
        <taxon>Bacteria</taxon>
        <taxon>Pseudomonadati</taxon>
        <taxon>Pseudomonadota</taxon>
        <taxon>Gammaproteobacteria</taxon>
        <taxon>Vibrionales</taxon>
        <taxon>Vibrionaceae</taxon>
        <taxon>Veronia</taxon>
    </lineage>
</organism>
<accession>A0A4Q0YRM6</accession>
<reference evidence="1 2" key="1">
    <citation type="submission" date="2017-10" db="EMBL/GenBank/DDBJ databases">
        <title>Nyctiphanis sp. nov., isolated from the stomach of the euphausiid Nyctiphanes simplex (Hansen, 1911) in the Gulf of California.</title>
        <authorList>
            <person name="Gomez-Gil B."/>
            <person name="Aguilar-Mendez M."/>
            <person name="Lopez-Cortes A."/>
            <person name="Gomez-Gutierrez J."/>
            <person name="Roque A."/>
            <person name="Lang E."/>
            <person name="Gonzalez-Castillo A."/>
        </authorList>
    </citation>
    <scope>NUCLEOTIDE SEQUENCE [LARGE SCALE GENOMIC DNA]</scope>
    <source>
        <strain evidence="1 2">CAIM 600</strain>
    </source>
</reference>
<gene>
    <name evidence="1" type="ORF">CS022_07185</name>
</gene>
<protein>
    <submittedName>
        <fullName evidence="1">Uncharacterized protein</fullName>
    </submittedName>
</protein>
<comment type="caution">
    <text evidence="1">The sequence shown here is derived from an EMBL/GenBank/DDBJ whole genome shotgun (WGS) entry which is preliminary data.</text>
</comment>
<dbReference type="Proteomes" id="UP000290287">
    <property type="component" value="Unassembled WGS sequence"/>
</dbReference>
<name>A0A4Q0YRM6_9GAMM</name>
<evidence type="ECO:0000313" key="1">
    <source>
        <dbReference type="EMBL" id="RXJ73782.1"/>
    </source>
</evidence>
<dbReference type="AlphaFoldDB" id="A0A4Q0YRM6"/>
<proteinExistence type="predicted"/>
<sequence>MYLLTYLASQLVRLDLELENRRQIRALRPVRYQIQGLTEHMARDLGLEKDGSTYRTQASTTFTARRETLRLRRRLRLNLVT</sequence>
<dbReference type="EMBL" id="PEIB01000006">
    <property type="protein sequence ID" value="RXJ73782.1"/>
    <property type="molecule type" value="Genomic_DNA"/>
</dbReference>